<dbReference type="InterPro" id="IPR036097">
    <property type="entry name" value="HisK_dim/P_sf"/>
</dbReference>
<feature type="domain" description="PAC" evidence="11">
    <location>
        <begin position="73"/>
        <end position="125"/>
    </location>
</feature>
<dbReference type="SMART" id="SM00387">
    <property type="entry name" value="HATPase_c"/>
    <property type="match status" value="1"/>
</dbReference>
<dbReference type="InterPro" id="IPR013767">
    <property type="entry name" value="PAS_fold"/>
</dbReference>
<evidence type="ECO:0000256" key="2">
    <source>
        <dbReference type="ARBA" id="ARBA00012438"/>
    </source>
</evidence>
<dbReference type="InterPro" id="IPR003594">
    <property type="entry name" value="HATPase_dom"/>
</dbReference>
<dbReference type="CDD" id="cd00130">
    <property type="entry name" value="PAS"/>
    <property type="match status" value="1"/>
</dbReference>
<dbReference type="PROSITE" id="PS50109">
    <property type="entry name" value="HIS_KIN"/>
    <property type="match status" value="1"/>
</dbReference>
<name>A0ABV5KZX8_9BACL</name>
<dbReference type="Gene3D" id="3.30.450.20">
    <property type="entry name" value="PAS domain"/>
    <property type="match status" value="2"/>
</dbReference>
<dbReference type="SUPFAM" id="SSF47226">
    <property type="entry name" value="Histidine-containing phosphotransfer domain, HPT domain"/>
    <property type="match status" value="1"/>
</dbReference>
<dbReference type="EC" id="2.7.13.3" evidence="2"/>
<dbReference type="CDD" id="cd16922">
    <property type="entry name" value="HATPase_EvgS-ArcB-TorS-like"/>
    <property type="match status" value="1"/>
</dbReference>
<dbReference type="NCBIfam" id="TIGR00229">
    <property type="entry name" value="sensory_box"/>
    <property type="match status" value="1"/>
</dbReference>
<dbReference type="PRINTS" id="PR00344">
    <property type="entry name" value="BCTRLSENSOR"/>
</dbReference>
<sequence length="618" mass="68951">MIFTLASIAEGVITTDLNQNIKFMNEAAAKLTGWSSQEAIGRPLTSIFRLVDASGAPLELPLIAGARVSSSGLKRNSTLVDKTGSQKYISASVSEIRNNEDIRTGIVVVFRDITRLRKAEEDLVTERNNFKMFFDYAPLGMVIVDRGFNILQSNELINHMSQMPDNPIHLNDLFLCLCDDEGSVKADSCSTCRLRGMITRWFDSVPQRNVQMQLPLIQKDEHENRWFRLGAVPLTVQQERVMMLTLDDITESKRAEEELIRAREIAEAANQAKGRFVANMSHEIRTPLNGMLGMIDLTLKKELSSEQRENLIIAKHSADTLLKVINDILDFSKFEAGKLMIEQVEFDLHRVMEKILKSHKRLAMEKGVELRSTIAANVPLRLFGDPLRIQQVINNLIDNAIKFTEEGTITITVSRYSAAEDKAALLFTVTDTGIGLDEDEKRLLFQPFSQIDGSFTRRFGGTGLGLAICKQLVEMMDGRIWAEGEKGKGASFSFTVRLGVIGTLPVEGDEGVPPRVPPIAEREQAEKHAREFDASSVKAELGSYVEELMSLAEYGDFSLIEGKAHKIKELSLLVDAGTLKNGAFKIELSARKESREEVVERVKALHRQLQGMIQGGVL</sequence>
<comment type="caution">
    <text evidence="12">The sequence shown here is derived from an EMBL/GenBank/DDBJ whole genome shotgun (WGS) entry which is preliminary data.</text>
</comment>
<dbReference type="Pfam" id="PF02518">
    <property type="entry name" value="HATPase_c"/>
    <property type="match status" value="1"/>
</dbReference>
<evidence type="ECO:0000313" key="12">
    <source>
        <dbReference type="EMBL" id="MFB9330754.1"/>
    </source>
</evidence>
<dbReference type="InterPro" id="IPR035965">
    <property type="entry name" value="PAS-like_dom_sf"/>
</dbReference>
<dbReference type="InterPro" id="IPR036890">
    <property type="entry name" value="HATPase_C_sf"/>
</dbReference>
<protein>
    <recommendedName>
        <fullName evidence="2">histidine kinase</fullName>
        <ecNumber evidence="2">2.7.13.3</ecNumber>
    </recommendedName>
</protein>
<dbReference type="EMBL" id="JBHMDO010000053">
    <property type="protein sequence ID" value="MFB9330754.1"/>
    <property type="molecule type" value="Genomic_DNA"/>
</dbReference>
<dbReference type="Gene3D" id="3.30.565.10">
    <property type="entry name" value="Histidine kinase-like ATPase, C-terminal domain"/>
    <property type="match status" value="1"/>
</dbReference>
<dbReference type="Proteomes" id="UP001589747">
    <property type="component" value="Unassembled WGS sequence"/>
</dbReference>
<organism evidence="12 13">
    <name type="scientific">Paenibacillus aurantiacus</name>
    <dbReference type="NCBI Taxonomy" id="1936118"/>
    <lineage>
        <taxon>Bacteria</taxon>
        <taxon>Bacillati</taxon>
        <taxon>Bacillota</taxon>
        <taxon>Bacilli</taxon>
        <taxon>Bacillales</taxon>
        <taxon>Paenibacillaceae</taxon>
        <taxon>Paenibacillus</taxon>
    </lineage>
</organism>
<gene>
    <name evidence="12" type="ORF">ACFFSY_32840</name>
</gene>
<keyword evidence="3" id="KW-0597">Phosphoprotein</keyword>
<dbReference type="InterPro" id="IPR005467">
    <property type="entry name" value="His_kinase_dom"/>
</dbReference>
<evidence type="ECO:0000256" key="1">
    <source>
        <dbReference type="ARBA" id="ARBA00000085"/>
    </source>
</evidence>
<dbReference type="SMART" id="SM00388">
    <property type="entry name" value="HisKA"/>
    <property type="match status" value="1"/>
</dbReference>
<evidence type="ECO:0000256" key="5">
    <source>
        <dbReference type="ARBA" id="ARBA00022741"/>
    </source>
</evidence>
<dbReference type="PANTHER" id="PTHR43047">
    <property type="entry name" value="TWO-COMPONENT HISTIDINE PROTEIN KINASE"/>
    <property type="match status" value="1"/>
</dbReference>
<evidence type="ECO:0000259" key="11">
    <source>
        <dbReference type="PROSITE" id="PS50113"/>
    </source>
</evidence>
<dbReference type="SUPFAM" id="SSF55874">
    <property type="entry name" value="ATPase domain of HSP90 chaperone/DNA topoisomerase II/histidine kinase"/>
    <property type="match status" value="1"/>
</dbReference>
<evidence type="ECO:0000256" key="4">
    <source>
        <dbReference type="ARBA" id="ARBA00022679"/>
    </source>
</evidence>
<dbReference type="Pfam" id="PF00989">
    <property type="entry name" value="PAS"/>
    <property type="match status" value="1"/>
</dbReference>
<feature type="domain" description="PAS" evidence="10">
    <location>
        <begin position="1"/>
        <end position="51"/>
    </location>
</feature>
<dbReference type="SUPFAM" id="SSF55785">
    <property type="entry name" value="PYP-like sensor domain (PAS domain)"/>
    <property type="match status" value="2"/>
</dbReference>
<keyword evidence="5" id="KW-0547">Nucleotide-binding</keyword>
<dbReference type="PANTHER" id="PTHR43047:SF72">
    <property type="entry name" value="OSMOSENSING HISTIDINE PROTEIN KINASE SLN1"/>
    <property type="match status" value="1"/>
</dbReference>
<evidence type="ECO:0000256" key="8">
    <source>
        <dbReference type="ARBA" id="ARBA00023012"/>
    </source>
</evidence>
<dbReference type="InterPro" id="IPR000700">
    <property type="entry name" value="PAS-assoc_C"/>
</dbReference>
<dbReference type="CDD" id="cd00082">
    <property type="entry name" value="HisKA"/>
    <property type="match status" value="1"/>
</dbReference>
<dbReference type="PROSITE" id="PS50113">
    <property type="entry name" value="PAC"/>
    <property type="match status" value="1"/>
</dbReference>
<proteinExistence type="predicted"/>
<dbReference type="Gene3D" id="1.10.287.130">
    <property type="match status" value="1"/>
</dbReference>
<keyword evidence="7 12" id="KW-0067">ATP-binding</keyword>
<evidence type="ECO:0000259" key="9">
    <source>
        <dbReference type="PROSITE" id="PS50109"/>
    </source>
</evidence>
<dbReference type="InterPro" id="IPR036641">
    <property type="entry name" value="HPT_dom_sf"/>
</dbReference>
<evidence type="ECO:0000256" key="3">
    <source>
        <dbReference type="ARBA" id="ARBA00022553"/>
    </source>
</evidence>
<dbReference type="SUPFAM" id="SSF47384">
    <property type="entry name" value="Homodimeric domain of signal transducing histidine kinase"/>
    <property type="match status" value="1"/>
</dbReference>
<dbReference type="Pfam" id="PF00512">
    <property type="entry name" value="HisKA"/>
    <property type="match status" value="1"/>
</dbReference>
<keyword evidence="13" id="KW-1185">Reference proteome</keyword>
<comment type="catalytic activity">
    <reaction evidence="1">
        <text>ATP + protein L-histidine = ADP + protein N-phospho-L-histidine.</text>
        <dbReference type="EC" id="2.7.13.3"/>
    </reaction>
</comment>
<evidence type="ECO:0000256" key="7">
    <source>
        <dbReference type="ARBA" id="ARBA00022840"/>
    </source>
</evidence>
<evidence type="ECO:0000256" key="6">
    <source>
        <dbReference type="ARBA" id="ARBA00022777"/>
    </source>
</evidence>
<dbReference type="InterPro" id="IPR003661">
    <property type="entry name" value="HisK_dim/P_dom"/>
</dbReference>
<reference evidence="12 13" key="1">
    <citation type="submission" date="2024-09" db="EMBL/GenBank/DDBJ databases">
        <authorList>
            <person name="Sun Q."/>
            <person name="Mori K."/>
        </authorList>
    </citation>
    <scope>NUCLEOTIDE SEQUENCE [LARGE SCALE GENOMIC DNA]</scope>
    <source>
        <strain evidence="12 13">TISTR 2452</strain>
    </source>
</reference>
<dbReference type="PROSITE" id="PS50112">
    <property type="entry name" value="PAS"/>
    <property type="match status" value="1"/>
</dbReference>
<keyword evidence="6" id="KW-0418">Kinase</keyword>
<dbReference type="RefSeq" id="WP_377502469.1">
    <property type="nucleotide sequence ID" value="NZ_JBHMDO010000053.1"/>
</dbReference>
<evidence type="ECO:0000259" key="10">
    <source>
        <dbReference type="PROSITE" id="PS50112"/>
    </source>
</evidence>
<dbReference type="SMART" id="SM00091">
    <property type="entry name" value="PAS"/>
    <property type="match status" value="1"/>
</dbReference>
<dbReference type="InterPro" id="IPR000014">
    <property type="entry name" value="PAS"/>
</dbReference>
<dbReference type="InterPro" id="IPR004358">
    <property type="entry name" value="Sig_transdc_His_kin-like_C"/>
</dbReference>
<feature type="domain" description="Histidine kinase" evidence="9">
    <location>
        <begin position="279"/>
        <end position="500"/>
    </location>
</feature>
<keyword evidence="4" id="KW-0808">Transferase</keyword>
<evidence type="ECO:0000313" key="13">
    <source>
        <dbReference type="Proteomes" id="UP001589747"/>
    </source>
</evidence>
<keyword evidence="8" id="KW-0902">Two-component regulatory system</keyword>
<accession>A0ABV5KZX8</accession>
<dbReference type="GO" id="GO:0005524">
    <property type="term" value="F:ATP binding"/>
    <property type="evidence" value="ECO:0007669"/>
    <property type="project" value="UniProtKB-KW"/>
</dbReference>